<proteinExistence type="predicted"/>
<comment type="caution">
    <text evidence="3">The sequence shown here is derived from an EMBL/GenBank/DDBJ whole genome shotgun (WGS) entry which is preliminary data.</text>
</comment>
<feature type="region of interest" description="Disordered" evidence="1">
    <location>
        <begin position="270"/>
        <end position="289"/>
    </location>
</feature>
<evidence type="ECO:0000259" key="2">
    <source>
        <dbReference type="Pfam" id="PF07814"/>
    </source>
</evidence>
<sequence>MMDFQSSRRKANTYGKGGARKILVHDIFDITSVSSRTPLSSQDTPSNALFNSSSPTDYPQSTAPVTQNTWTDRRDVNSVVNTMDLRPTTPSSTTGSSPCSSTNTPAVDMFDIQSSGEDAPYKINGPLNKKRKVIPVQSRADSERINKDNARPYLGLSKQSDRISKTISKPSSLKGNQSGATKTASKPVKRQQPLARTYVPQNSIPRKTRVSSGSSAHLSDTSASSPRVSRQTTPKRKIQLSDDGSNNASSPSDLQMTSLRLTPERTVPHQLSEDMEMSDGGPVQATPRKGRKRLIDRLDGPCAKAPEKSGSSIGDNDFSAGESSYSQPVSGYASPARGLQQAPGNENGNLATEEPKPAPPVRMPRTYAKQRSHLSDMLDSLEPSSQHSSQQSYSQPTSFTSFASQMDLGLEDDDSEEVSSFKQPKSIHELRRAGAITKFDNELSTVLDEVESGIKSARIRGLIQLLKKLANMTFLRHFLDSGGLARFNECADSTLDEVSGTLMIAVFQRMTSATHVSPETMVQILAALYRLPSTLGTTHKPLSKVAKDRRQNLPKLLLSELNEYEDTSSSQAGHRALPISLIFYTALANTLHPLVKLGEHYPPLPSPLLDDILRAVIAIQKTLNLEAEREDSTTSLNTLLSTLEIASFSRSLVTVIERSAHFPALRESLADLMEWARQAQQPLLEQSCLKFIVSLSNNQPEICSRFAEGPLIARVYAVVDDHFCRMATSAVQAQELDSEKLDAAVLALGCLLNFADCADVAREKMLEKDQNGRRLVDGLVDIFNSYVDLTSEADTMDQTQVLIPLGYISMLLCTLCLNPQANELIAHSTKGPGLEQLFLAVETFLTPLRQVEMDLAANGGSPSGSFERFMVIYEAVRQKAA</sequence>
<dbReference type="InterPro" id="IPR022771">
    <property type="entry name" value="WAPL_C"/>
</dbReference>
<accession>A0AAV9NLU4</accession>
<evidence type="ECO:0000256" key="1">
    <source>
        <dbReference type="SAM" id="MobiDB-lite"/>
    </source>
</evidence>
<dbReference type="GeneID" id="89976188"/>
<dbReference type="RefSeq" id="XP_064710576.1">
    <property type="nucleotide sequence ID" value="XM_064851573.1"/>
</dbReference>
<dbReference type="EMBL" id="JAVRRD010000003">
    <property type="protein sequence ID" value="KAK5061479.1"/>
    <property type="molecule type" value="Genomic_DNA"/>
</dbReference>
<feature type="region of interest" description="Disordered" evidence="1">
    <location>
        <begin position="83"/>
        <end position="104"/>
    </location>
</feature>
<organism evidence="3 4">
    <name type="scientific">Exophiala bonariae</name>
    <dbReference type="NCBI Taxonomy" id="1690606"/>
    <lineage>
        <taxon>Eukaryota</taxon>
        <taxon>Fungi</taxon>
        <taxon>Dikarya</taxon>
        <taxon>Ascomycota</taxon>
        <taxon>Pezizomycotina</taxon>
        <taxon>Eurotiomycetes</taxon>
        <taxon>Chaetothyriomycetidae</taxon>
        <taxon>Chaetothyriales</taxon>
        <taxon>Herpotrichiellaceae</taxon>
        <taxon>Exophiala</taxon>
    </lineage>
</organism>
<feature type="compositionally biased region" description="Polar residues" evidence="1">
    <location>
        <begin position="242"/>
        <end position="260"/>
    </location>
</feature>
<dbReference type="Proteomes" id="UP001358417">
    <property type="component" value="Unassembled WGS sequence"/>
</dbReference>
<name>A0AAV9NLU4_9EURO</name>
<feature type="compositionally biased region" description="Polar residues" evidence="1">
    <location>
        <begin position="165"/>
        <end position="184"/>
    </location>
</feature>
<feature type="compositionally biased region" description="Basic and acidic residues" evidence="1">
    <location>
        <begin position="140"/>
        <end position="150"/>
    </location>
</feature>
<dbReference type="InterPro" id="IPR011989">
    <property type="entry name" value="ARM-like"/>
</dbReference>
<protein>
    <recommendedName>
        <fullName evidence="2">Wings apart-like protein C-terminal domain-containing protein</fullName>
    </recommendedName>
</protein>
<feature type="region of interest" description="Disordered" evidence="1">
    <location>
        <begin position="134"/>
        <end position="261"/>
    </location>
</feature>
<dbReference type="Gene3D" id="1.25.10.10">
    <property type="entry name" value="Leucine-rich Repeat Variant"/>
    <property type="match status" value="1"/>
</dbReference>
<dbReference type="AlphaFoldDB" id="A0AAV9NLU4"/>
<feature type="compositionally biased region" description="Low complexity" evidence="1">
    <location>
        <begin position="211"/>
        <end position="225"/>
    </location>
</feature>
<evidence type="ECO:0000313" key="4">
    <source>
        <dbReference type="Proteomes" id="UP001358417"/>
    </source>
</evidence>
<evidence type="ECO:0000313" key="3">
    <source>
        <dbReference type="EMBL" id="KAK5061479.1"/>
    </source>
</evidence>
<reference evidence="3 4" key="1">
    <citation type="submission" date="2023-08" db="EMBL/GenBank/DDBJ databases">
        <title>Black Yeasts Isolated from many extreme environments.</title>
        <authorList>
            <person name="Coleine C."/>
            <person name="Stajich J.E."/>
            <person name="Selbmann L."/>
        </authorList>
    </citation>
    <scope>NUCLEOTIDE SEQUENCE [LARGE SCALE GENOMIC DNA]</scope>
    <source>
        <strain evidence="3 4">CCFEE 5792</strain>
    </source>
</reference>
<feature type="region of interest" description="Disordered" evidence="1">
    <location>
        <begin position="299"/>
        <end position="363"/>
    </location>
</feature>
<keyword evidence="4" id="KW-1185">Reference proteome</keyword>
<dbReference type="Pfam" id="PF07814">
    <property type="entry name" value="WAPL"/>
    <property type="match status" value="1"/>
</dbReference>
<gene>
    <name evidence="3" type="ORF">LTR84_008023</name>
</gene>
<feature type="compositionally biased region" description="Low complexity" evidence="1">
    <location>
        <begin position="87"/>
        <end position="104"/>
    </location>
</feature>
<feature type="domain" description="Wings apart-like protein C-terminal" evidence="2">
    <location>
        <begin position="425"/>
        <end position="755"/>
    </location>
</feature>
<feature type="region of interest" description="Disordered" evidence="1">
    <location>
        <begin position="35"/>
        <end position="68"/>
    </location>
</feature>